<evidence type="ECO:0000313" key="2">
    <source>
        <dbReference type="EMBL" id="CAA9433603.1"/>
    </source>
</evidence>
<evidence type="ECO:0000256" key="1">
    <source>
        <dbReference type="SAM" id="Phobius"/>
    </source>
</evidence>
<keyword evidence="1" id="KW-1133">Transmembrane helix</keyword>
<dbReference type="AlphaFoldDB" id="A0A6J4Q6Q7"/>
<sequence>MTPEDRSTPEDRRRVSPVLFVVVGAVFALVSVLDDLEPAARLFGVAAGAVVAGYGVLRLRAERRRPPDDGAGPPPA</sequence>
<accession>A0A6J4Q6Q7</accession>
<name>A0A6J4Q6Q7_9ACTN</name>
<keyword evidence="1" id="KW-0812">Transmembrane</keyword>
<organism evidence="2">
    <name type="scientific">uncultured Quadrisphaera sp</name>
    <dbReference type="NCBI Taxonomy" id="904978"/>
    <lineage>
        <taxon>Bacteria</taxon>
        <taxon>Bacillati</taxon>
        <taxon>Actinomycetota</taxon>
        <taxon>Actinomycetes</taxon>
        <taxon>Kineosporiales</taxon>
        <taxon>Kineosporiaceae</taxon>
        <taxon>Quadrisphaera</taxon>
        <taxon>environmental samples</taxon>
    </lineage>
</organism>
<protein>
    <submittedName>
        <fullName evidence="2">Uncharacterized protein</fullName>
    </submittedName>
</protein>
<feature type="transmembrane region" description="Helical" evidence="1">
    <location>
        <begin position="15"/>
        <end position="33"/>
    </location>
</feature>
<keyword evidence="1" id="KW-0472">Membrane</keyword>
<proteinExistence type="predicted"/>
<reference evidence="2" key="1">
    <citation type="submission" date="2020-02" db="EMBL/GenBank/DDBJ databases">
        <authorList>
            <person name="Meier V. D."/>
        </authorList>
    </citation>
    <scope>NUCLEOTIDE SEQUENCE</scope>
    <source>
        <strain evidence="2">AVDCRST_MAG35</strain>
    </source>
</reference>
<gene>
    <name evidence="2" type="ORF">AVDCRST_MAG35-2765</name>
</gene>
<dbReference type="EMBL" id="CADCUY010000546">
    <property type="protein sequence ID" value="CAA9433603.1"/>
    <property type="molecule type" value="Genomic_DNA"/>
</dbReference>
<feature type="transmembrane region" description="Helical" evidence="1">
    <location>
        <begin position="39"/>
        <end position="57"/>
    </location>
</feature>